<accession>A0A915JLK6</accession>
<comment type="subcellular location">
    <subcellularLocation>
        <location evidence="1">Membrane</location>
        <topology evidence="1">Multi-pass membrane protein</topology>
    </subcellularLocation>
</comment>
<dbReference type="AlphaFoldDB" id="A0A915JLK6"/>
<feature type="transmembrane region" description="Helical" evidence="6">
    <location>
        <begin position="102"/>
        <end position="124"/>
    </location>
</feature>
<dbReference type="GO" id="GO:0015267">
    <property type="term" value="F:channel activity"/>
    <property type="evidence" value="ECO:0007669"/>
    <property type="project" value="InterPro"/>
</dbReference>
<dbReference type="InterPro" id="IPR000425">
    <property type="entry name" value="MIP"/>
</dbReference>
<evidence type="ECO:0000256" key="2">
    <source>
        <dbReference type="ARBA" id="ARBA00005900"/>
    </source>
</evidence>
<dbReference type="OMA" id="WFILTYW"/>
<keyword evidence="7" id="KW-1185">Reference proteome</keyword>
<dbReference type="GO" id="GO:0005737">
    <property type="term" value="C:cytoplasm"/>
    <property type="evidence" value="ECO:0007669"/>
    <property type="project" value="TreeGrafter"/>
</dbReference>
<dbReference type="PIRSF" id="PIRSF017529">
    <property type="entry name" value="Aquaporin_11/12"/>
    <property type="match status" value="1"/>
</dbReference>
<dbReference type="InterPro" id="IPR051883">
    <property type="entry name" value="AQP11/12_channel"/>
</dbReference>
<dbReference type="PANTHER" id="PTHR21191:SF16">
    <property type="entry name" value="AQUAPORIN"/>
    <property type="match status" value="1"/>
</dbReference>
<keyword evidence="5 6" id="KW-0472">Membrane</keyword>
<dbReference type="Gene3D" id="1.20.1080.10">
    <property type="entry name" value="Glycerol uptake facilitator protein"/>
    <property type="match status" value="1"/>
</dbReference>
<name>A0A915JLK6_ROMCU</name>
<sequence>MEPIIVSLVYYCCVVTFCELSRRFIDVLGVRQPILRHALFEFFGTLQVCTCVYENHLVTKNFGLKGFFLVVFLLLNIHRMVNRGAFISPAVALERLLSSGISVFHFVVVFWAQILGALCAFRLARRIWWIELSETHAHQAVNFDCVLSFKGPVFALIFYEFCVCFVLRTCIGIASRKNPRFSPILAAVLFATALSSEILFFGVAGLNPIIAFSRLFGCKGLNNIDHFVIFWFPAITGWLLAFFIDRSRIMISGLKKD</sequence>
<feature type="transmembrane region" description="Helical" evidence="6">
    <location>
        <begin position="183"/>
        <end position="206"/>
    </location>
</feature>
<reference evidence="8" key="1">
    <citation type="submission" date="2022-11" db="UniProtKB">
        <authorList>
            <consortium name="WormBaseParasite"/>
        </authorList>
    </citation>
    <scope>IDENTIFICATION</scope>
</reference>
<feature type="transmembrane region" description="Helical" evidence="6">
    <location>
        <begin position="62"/>
        <end position="81"/>
    </location>
</feature>
<evidence type="ECO:0000313" key="8">
    <source>
        <dbReference type="WBParaSite" id="nRc.2.0.1.t26962-RA"/>
    </source>
</evidence>
<protein>
    <submittedName>
        <fullName evidence="8">Aquaporin</fullName>
    </submittedName>
</protein>
<evidence type="ECO:0000256" key="4">
    <source>
        <dbReference type="ARBA" id="ARBA00022989"/>
    </source>
</evidence>
<dbReference type="Proteomes" id="UP000887565">
    <property type="component" value="Unplaced"/>
</dbReference>
<feature type="transmembrane region" description="Helical" evidence="6">
    <location>
        <begin position="153"/>
        <end position="171"/>
    </location>
</feature>
<keyword evidence="4 6" id="KW-1133">Transmembrane helix</keyword>
<organism evidence="7 8">
    <name type="scientific">Romanomermis culicivorax</name>
    <name type="common">Nematode worm</name>
    <dbReference type="NCBI Taxonomy" id="13658"/>
    <lineage>
        <taxon>Eukaryota</taxon>
        <taxon>Metazoa</taxon>
        <taxon>Ecdysozoa</taxon>
        <taxon>Nematoda</taxon>
        <taxon>Enoplea</taxon>
        <taxon>Dorylaimia</taxon>
        <taxon>Mermithida</taxon>
        <taxon>Mermithoidea</taxon>
        <taxon>Mermithidae</taxon>
        <taxon>Romanomermis</taxon>
    </lineage>
</organism>
<comment type="similarity">
    <text evidence="2">Belongs to the MIP/aquaporin (TC 1.A.8) family. AQP11/AQP12 subfamily.</text>
</comment>
<dbReference type="GO" id="GO:0016020">
    <property type="term" value="C:membrane"/>
    <property type="evidence" value="ECO:0007669"/>
    <property type="project" value="UniProtKB-SubCell"/>
</dbReference>
<dbReference type="Pfam" id="PF00230">
    <property type="entry name" value="MIP"/>
    <property type="match status" value="1"/>
</dbReference>
<dbReference type="WBParaSite" id="nRc.2.0.1.t26962-RA">
    <property type="protein sequence ID" value="nRc.2.0.1.t26962-RA"/>
    <property type="gene ID" value="nRc.2.0.1.g26962"/>
</dbReference>
<evidence type="ECO:0000256" key="5">
    <source>
        <dbReference type="ARBA" id="ARBA00023136"/>
    </source>
</evidence>
<dbReference type="PANTHER" id="PTHR21191">
    <property type="entry name" value="AQUAPORIN"/>
    <property type="match status" value="1"/>
</dbReference>
<evidence type="ECO:0000313" key="7">
    <source>
        <dbReference type="Proteomes" id="UP000887565"/>
    </source>
</evidence>
<evidence type="ECO:0000256" key="6">
    <source>
        <dbReference type="SAM" id="Phobius"/>
    </source>
</evidence>
<proteinExistence type="inferred from homology"/>
<keyword evidence="3 6" id="KW-0812">Transmembrane</keyword>
<evidence type="ECO:0000256" key="3">
    <source>
        <dbReference type="ARBA" id="ARBA00022692"/>
    </source>
</evidence>
<dbReference type="InterPro" id="IPR016697">
    <property type="entry name" value="Aquaporin_11/12"/>
</dbReference>
<dbReference type="SUPFAM" id="SSF81338">
    <property type="entry name" value="Aquaporin-like"/>
    <property type="match status" value="1"/>
</dbReference>
<feature type="transmembrane region" description="Helical" evidence="6">
    <location>
        <begin position="226"/>
        <end position="244"/>
    </location>
</feature>
<dbReference type="InterPro" id="IPR023271">
    <property type="entry name" value="Aquaporin-like"/>
</dbReference>
<evidence type="ECO:0000256" key="1">
    <source>
        <dbReference type="ARBA" id="ARBA00004141"/>
    </source>
</evidence>